<proteinExistence type="predicted"/>
<dbReference type="HOGENOM" id="CLU_2683324_0_0_6"/>
<dbReference type="AlphaFoldDB" id="D3HP94"/>
<name>D3HP94_LEGLN</name>
<accession>D3HP94</accession>
<sequence length="74" mass="8547">MSLNKTKQTKNIPMSVSILLGLTEIHRSKIVFADYNSLLHDNRPYYDNFLIVFAAPLVERQQGHFMICCPTHII</sequence>
<dbReference type="KEGG" id="llo:LLO_4004"/>
<dbReference type="EMBL" id="FN650140">
    <property type="protein sequence ID" value="CBJ10707.1"/>
    <property type="molecule type" value="Genomic_DNA"/>
</dbReference>
<reference evidence="1 2" key="1">
    <citation type="journal article" date="2010" name="PLoS Genet.">
        <title>Analysis of the Legionella longbeachae genome and transcriptome uncovers unique strategies to cause Legionnaires' disease.</title>
        <authorList>
            <person name="Cazalet C."/>
            <person name="Gomez-Valero L."/>
            <person name="Rusniok C."/>
            <person name="Lomma M."/>
            <person name="Dervins-Ravault D."/>
            <person name="Newton H."/>
            <person name="Sansom F."/>
            <person name="Jarraud S."/>
            <person name="Zidane N."/>
            <person name="Ma L."/>
            <person name="Bouchier C."/>
            <person name="Etienne J."/>
            <person name="Hartland E."/>
            <person name="Buchrieser C."/>
        </authorList>
    </citation>
    <scope>NUCLEOTIDE SEQUENCE [LARGE SCALE GENOMIC DNA]</scope>
    <source>
        <strain evidence="1 2">NSW150</strain>
    </source>
</reference>
<protein>
    <submittedName>
        <fullName evidence="1">Uncharacterized protein</fullName>
    </submittedName>
</protein>
<evidence type="ECO:0000313" key="1">
    <source>
        <dbReference type="EMBL" id="CBJ10707.1"/>
    </source>
</evidence>
<evidence type="ECO:0000313" key="2">
    <source>
        <dbReference type="Proteomes" id="UP000001060"/>
    </source>
</evidence>
<organism evidence="1 2">
    <name type="scientific">Legionella longbeachae serogroup 1 (strain NSW150)</name>
    <dbReference type="NCBI Taxonomy" id="661367"/>
    <lineage>
        <taxon>Bacteria</taxon>
        <taxon>Pseudomonadati</taxon>
        <taxon>Pseudomonadota</taxon>
        <taxon>Gammaproteobacteria</taxon>
        <taxon>Legionellales</taxon>
        <taxon>Legionellaceae</taxon>
        <taxon>Legionella</taxon>
    </lineage>
</organism>
<gene>
    <name evidence="1" type="ordered locus">LLO_4004</name>
</gene>
<dbReference type="Proteomes" id="UP000001060">
    <property type="component" value="Chromosome"/>
</dbReference>
<keyword evidence="2" id="KW-1185">Reference proteome</keyword>